<dbReference type="EC" id="2.6.1.1" evidence="7"/>
<dbReference type="OrthoDB" id="6752799at2759"/>
<dbReference type="Gene3D" id="3.90.1150.10">
    <property type="entry name" value="Aspartate Aminotransferase, domain 1"/>
    <property type="match status" value="1"/>
</dbReference>
<evidence type="ECO:0000259" key="8">
    <source>
        <dbReference type="Pfam" id="PF00155"/>
    </source>
</evidence>
<keyword evidence="4 7" id="KW-0032">Aminotransferase</keyword>
<evidence type="ECO:0000256" key="4">
    <source>
        <dbReference type="ARBA" id="ARBA00022576"/>
    </source>
</evidence>
<evidence type="ECO:0000313" key="10">
    <source>
        <dbReference type="Proteomes" id="UP000799764"/>
    </source>
</evidence>
<sequence length="406" mass="44563">MFRSVLPSPADPVYQLSQRVRADTASEKVDLGVGVYRNERGQYHELGALKAAKRILARQDANHDYEVTTGNAGFLANAAKVLFGWEADVISSGRATSVQAISGTGAIHLGALFLARTPAFKGKKVYVGTPAWGNYVPLFNLVGLEVVTYKHYDASTGTVDFTSVLDATRTADEGSIFVLQGCCHNPSGADFSRAQWDELADAMEARKLFPLFDMAYQGLGASLDDDAYGLRLFARRGFELLACQSFSKNFGLYGERVGVLHAVSGDREVAAKVYERLRCLIRWEFSSSPAYGARLVDIVLSNDELRQDWQTELATIQKRLADNRRALYAELVEKREAQGNWGSILSSTGLFCFLPLSPQQCERLAAEFHIHMLQNGRINVAGLSRSNIEHVASALVKVTSSPSSHL</sequence>
<dbReference type="Gene3D" id="3.40.640.10">
    <property type="entry name" value="Type I PLP-dependent aspartate aminotransferase-like (Major domain)"/>
    <property type="match status" value="1"/>
</dbReference>
<dbReference type="PANTHER" id="PTHR11879:SF55">
    <property type="entry name" value="GLUTAMATE OXALOACETATE TRANSAMINASE 1, ISOFORM B"/>
    <property type="match status" value="1"/>
</dbReference>
<dbReference type="InterPro" id="IPR004838">
    <property type="entry name" value="NHTrfase_class1_PyrdxlP-BS"/>
</dbReference>
<dbReference type="PANTHER" id="PTHR11879">
    <property type="entry name" value="ASPARTATE AMINOTRANSFERASE"/>
    <property type="match status" value="1"/>
</dbReference>
<comment type="similarity">
    <text evidence="2">Belongs to the class-I pyridoxal-phosphate-dependent aminotransferase family.</text>
</comment>
<dbReference type="PRINTS" id="PR00799">
    <property type="entry name" value="TRANSAMINASE"/>
</dbReference>
<feature type="domain" description="Aminotransferase class I/classII large" evidence="8">
    <location>
        <begin position="27"/>
        <end position="395"/>
    </location>
</feature>
<dbReference type="Proteomes" id="UP000799764">
    <property type="component" value="Unassembled WGS sequence"/>
</dbReference>
<evidence type="ECO:0000256" key="6">
    <source>
        <dbReference type="ARBA" id="ARBA00022898"/>
    </source>
</evidence>
<dbReference type="EMBL" id="MU001498">
    <property type="protein sequence ID" value="KAF2446561.1"/>
    <property type="molecule type" value="Genomic_DNA"/>
</dbReference>
<keyword evidence="5 7" id="KW-0808">Transferase</keyword>
<dbReference type="InterPro" id="IPR015422">
    <property type="entry name" value="PyrdxlP-dep_Trfase_small"/>
</dbReference>
<dbReference type="NCBIfam" id="NF006719">
    <property type="entry name" value="PRK09257.1"/>
    <property type="match status" value="1"/>
</dbReference>
<dbReference type="GO" id="GO:0030170">
    <property type="term" value="F:pyridoxal phosphate binding"/>
    <property type="evidence" value="ECO:0007669"/>
    <property type="project" value="InterPro"/>
</dbReference>
<keyword evidence="6" id="KW-0663">Pyridoxal phosphate</keyword>
<dbReference type="Pfam" id="PF00155">
    <property type="entry name" value="Aminotran_1_2"/>
    <property type="match status" value="1"/>
</dbReference>
<protein>
    <recommendedName>
        <fullName evidence="7">Aspartate aminotransferase</fullName>
        <ecNumber evidence="7">2.6.1.1</ecNumber>
    </recommendedName>
</protein>
<reference evidence="9" key="1">
    <citation type="journal article" date="2020" name="Stud. Mycol.">
        <title>101 Dothideomycetes genomes: a test case for predicting lifestyles and emergence of pathogens.</title>
        <authorList>
            <person name="Haridas S."/>
            <person name="Albert R."/>
            <person name="Binder M."/>
            <person name="Bloem J."/>
            <person name="Labutti K."/>
            <person name="Salamov A."/>
            <person name="Andreopoulos B."/>
            <person name="Baker S."/>
            <person name="Barry K."/>
            <person name="Bills G."/>
            <person name="Bluhm B."/>
            <person name="Cannon C."/>
            <person name="Castanera R."/>
            <person name="Culley D."/>
            <person name="Daum C."/>
            <person name="Ezra D."/>
            <person name="Gonzalez J."/>
            <person name="Henrissat B."/>
            <person name="Kuo A."/>
            <person name="Liang C."/>
            <person name="Lipzen A."/>
            <person name="Lutzoni F."/>
            <person name="Magnuson J."/>
            <person name="Mondo S."/>
            <person name="Nolan M."/>
            <person name="Ohm R."/>
            <person name="Pangilinan J."/>
            <person name="Park H.-J."/>
            <person name="Ramirez L."/>
            <person name="Alfaro M."/>
            <person name="Sun H."/>
            <person name="Tritt A."/>
            <person name="Yoshinaga Y."/>
            <person name="Zwiers L.-H."/>
            <person name="Turgeon B."/>
            <person name="Goodwin S."/>
            <person name="Spatafora J."/>
            <person name="Crous P."/>
            <person name="Grigoriev I."/>
        </authorList>
    </citation>
    <scope>NUCLEOTIDE SEQUENCE</scope>
    <source>
        <strain evidence="9">CBS 690.94</strain>
    </source>
</reference>
<evidence type="ECO:0000256" key="2">
    <source>
        <dbReference type="ARBA" id="ARBA00007441"/>
    </source>
</evidence>
<name>A0A9P4PPJ2_9PLEO</name>
<keyword evidence="10" id="KW-1185">Reference proteome</keyword>
<organism evidence="9 10">
    <name type="scientific">Karstenula rhodostoma CBS 690.94</name>
    <dbReference type="NCBI Taxonomy" id="1392251"/>
    <lineage>
        <taxon>Eukaryota</taxon>
        <taxon>Fungi</taxon>
        <taxon>Dikarya</taxon>
        <taxon>Ascomycota</taxon>
        <taxon>Pezizomycotina</taxon>
        <taxon>Dothideomycetes</taxon>
        <taxon>Pleosporomycetidae</taxon>
        <taxon>Pleosporales</taxon>
        <taxon>Massarineae</taxon>
        <taxon>Didymosphaeriaceae</taxon>
        <taxon>Karstenula</taxon>
    </lineage>
</organism>
<dbReference type="AlphaFoldDB" id="A0A9P4PPJ2"/>
<dbReference type="CDD" id="cd00609">
    <property type="entry name" value="AAT_like"/>
    <property type="match status" value="1"/>
</dbReference>
<gene>
    <name evidence="9" type="ORF">P171DRAFT_385594</name>
</gene>
<evidence type="ECO:0000313" key="9">
    <source>
        <dbReference type="EMBL" id="KAF2446561.1"/>
    </source>
</evidence>
<dbReference type="PROSITE" id="PS00105">
    <property type="entry name" value="AA_TRANSFER_CLASS_1"/>
    <property type="match status" value="1"/>
</dbReference>
<comment type="miscellaneous">
    <text evidence="7">In eukaryotes there are cytoplasmic, mitochondrial and chloroplastic isozymes.</text>
</comment>
<proteinExistence type="inferred from homology"/>
<dbReference type="GO" id="GO:0004069">
    <property type="term" value="F:L-aspartate:2-oxoglutarate aminotransferase activity"/>
    <property type="evidence" value="ECO:0007669"/>
    <property type="project" value="UniProtKB-EC"/>
</dbReference>
<comment type="caution">
    <text evidence="9">The sequence shown here is derived from an EMBL/GenBank/DDBJ whole genome shotgun (WGS) entry which is preliminary data.</text>
</comment>
<dbReference type="SUPFAM" id="SSF53383">
    <property type="entry name" value="PLP-dependent transferases"/>
    <property type="match status" value="1"/>
</dbReference>
<accession>A0A9P4PPJ2</accession>
<evidence type="ECO:0000256" key="3">
    <source>
        <dbReference type="ARBA" id="ARBA00011738"/>
    </source>
</evidence>
<evidence type="ECO:0000256" key="1">
    <source>
        <dbReference type="ARBA" id="ARBA00001933"/>
    </source>
</evidence>
<comment type="subunit">
    <text evidence="3 7">Homodimer.</text>
</comment>
<comment type="cofactor">
    <cofactor evidence="1">
        <name>pyridoxal 5'-phosphate</name>
        <dbReference type="ChEBI" id="CHEBI:597326"/>
    </cofactor>
</comment>
<comment type="catalytic activity">
    <reaction evidence="7">
        <text>L-aspartate + 2-oxoglutarate = oxaloacetate + L-glutamate</text>
        <dbReference type="Rhea" id="RHEA:21824"/>
        <dbReference type="ChEBI" id="CHEBI:16452"/>
        <dbReference type="ChEBI" id="CHEBI:16810"/>
        <dbReference type="ChEBI" id="CHEBI:29985"/>
        <dbReference type="ChEBI" id="CHEBI:29991"/>
        <dbReference type="EC" id="2.6.1.1"/>
    </reaction>
</comment>
<evidence type="ECO:0000256" key="5">
    <source>
        <dbReference type="ARBA" id="ARBA00022679"/>
    </source>
</evidence>
<dbReference type="GO" id="GO:0006520">
    <property type="term" value="P:amino acid metabolic process"/>
    <property type="evidence" value="ECO:0007669"/>
    <property type="project" value="InterPro"/>
</dbReference>
<dbReference type="InterPro" id="IPR004839">
    <property type="entry name" value="Aminotransferase_I/II_large"/>
</dbReference>
<dbReference type="InterPro" id="IPR015421">
    <property type="entry name" value="PyrdxlP-dep_Trfase_major"/>
</dbReference>
<dbReference type="InterPro" id="IPR000796">
    <property type="entry name" value="Asp_trans"/>
</dbReference>
<evidence type="ECO:0000256" key="7">
    <source>
        <dbReference type="RuleBase" id="RU000480"/>
    </source>
</evidence>
<dbReference type="InterPro" id="IPR015424">
    <property type="entry name" value="PyrdxlP-dep_Trfase"/>
</dbReference>